<feature type="compositionally biased region" description="Basic and acidic residues" evidence="2">
    <location>
        <begin position="1"/>
        <end position="12"/>
    </location>
</feature>
<comment type="caution">
    <text evidence="4">The sequence shown here is derived from an EMBL/GenBank/DDBJ whole genome shotgun (WGS) entry which is preliminary data.</text>
</comment>
<dbReference type="SMART" id="SM00240">
    <property type="entry name" value="FHA"/>
    <property type="match status" value="1"/>
</dbReference>
<evidence type="ECO:0000313" key="5">
    <source>
        <dbReference type="Proteomes" id="UP000069620"/>
    </source>
</evidence>
<dbReference type="SUPFAM" id="SSF49879">
    <property type="entry name" value="SMAD/FHA domain"/>
    <property type="match status" value="1"/>
</dbReference>
<dbReference type="InterPro" id="IPR008984">
    <property type="entry name" value="SMAD_FHA_dom_sf"/>
</dbReference>
<dbReference type="PANTHER" id="PTHR23308">
    <property type="entry name" value="NUCLEAR INHIBITOR OF PROTEIN PHOSPHATASE-1"/>
    <property type="match status" value="1"/>
</dbReference>
<reference evidence="5" key="1">
    <citation type="journal article" date="2016" name="Genome Announc.">
        <title>Draft Genome Sequences of Five Rapidly Growing Mycobacterium Species, M. thermoresistibile, M. fortuitum subsp. acetamidolyticum, M. canariasense, M. brisbanense, and M. novocastrense.</title>
        <authorList>
            <person name="Katahira K."/>
            <person name="Ogura Y."/>
            <person name="Gotoh Y."/>
            <person name="Hayashi T."/>
        </authorList>
    </citation>
    <scope>NUCLEOTIDE SEQUENCE [LARGE SCALE GENOMIC DNA]</scope>
    <source>
        <strain evidence="5">JCM15654</strain>
    </source>
</reference>
<dbReference type="RefSeq" id="WP_084388531.1">
    <property type="nucleotide sequence ID" value="NZ_BCSX01000029.1"/>
</dbReference>
<name>A0A100W0T6_9MYCO</name>
<dbReference type="Gene3D" id="2.60.200.20">
    <property type="match status" value="1"/>
</dbReference>
<dbReference type="InterPro" id="IPR000253">
    <property type="entry name" value="FHA_dom"/>
</dbReference>
<sequence>MDHATREIDHWDSGGPTTTSFHTAATDGRQRSSPSYGSALWRCDEPRLDCAVVVIKRGPNAGLRFALKGSVTSAGRHPRSDIFLDDVTVSRLHAEFRRENDQYQLVDTGSLNGTYVNHEPVQSVALVNGDDIQIGKFHLVFLTKPPAR</sequence>
<feature type="domain" description="FHA" evidence="3">
    <location>
        <begin position="72"/>
        <end position="121"/>
    </location>
</feature>
<dbReference type="EMBL" id="BCSX01000029">
    <property type="protein sequence ID" value="GAS89471.1"/>
    <property type="molecule type" value="Genomic_DNA"/>
</dbReference>
<dbReference type="Pfam" id="PF00498">
    <property type="entry name" value="FHA"/>
    <property type="match status" value="1"/>
</dbReference>
<feature type="region of interest" description="Disordered" evidence="2">
    <location>
        <begin position="1"/>
        <end position="37"/>
    </location>
</feature>
<dbReference type="OrthoDB" id="9815925at2"/>
<proteinExistence type="predicted"/>
<dbReference type="AlphaFoldDB" id="A0A100W0T6"/>
<reference evidence="5" key="2">
    <citation type="submission" date="2016-02" db="EMBL/GenBank/DDBJ databases">
        <title>Draft genome sequence of five rapidly growing Mycobacterium species.</title>
        <authorList>
            <person name="Katahira K."/>
            <person name="Gotou Y."/>
            <person name="Iida K."/>
            <person name="Ogura Y."/>
            <person name="Hayashi T."/>
        </authorList>
    </citation>
    <scope>NUCLEOTIDE SEQUENCE [LARGE SCALE GENOMIC DNA]</scope>
    <source>
        <strain evidence="5">JCM15654</strain>
    </source>
</reference>
<dbReference type="STRING" id="146020.RMCB_3567"/>
<organism evidence="4 5">
    <name type="scientific">Mycolicibacterium brisbanense</name>
    <dbReference type="NCBI Taxonomy" id="146020"/>
    <lineage>
        <taxon>Bacteria</taxon>
        <taxon>Bacillati</taxon>
        <taxon>Actinomycetota</taxon>
        <taxon>Actinomycetes</taxon>
        <taxon>Mycobacteriales</taxon>
        <taxon>Mycobacteriaceae</taxon>
        <taxon>Mycolicibacterium</taxon>
    </lineage>
</organism>
<evidence type="ECO:0000313" key="4">
    <source>
        <dbReference type="EMBL" id="GAS89471.1"/>
    </source>
</evidence>
<keyword evidence="1" id="KW-0597">Phosphoprotein</keyword>
<gene>
    <name evidence="4" type="ORF">RMCB_3567</name>
</gene>
<dbReference type="InterPro" id="IPR050923">
    <property type="entry name" value="Cell_Proc_Reg/RNA_Proc"/>
</dbReference>
<evidence type="ECO:0000256" key="2">
    <source>
        <dbReference type="SAM" id="MobiDB-lite"/>
    </source>
</evidence>
<dbReference type="PROSITE" id="PS50006">
    <property type="entry name" value="FHA_DOMAIN"/>
    <property type="match status" value="1"/>
</dbReference>
<keyword evidence="5" id="KW-1185">Reference proteome</keyword>
<evidence type="ECO:0000256" key="1">
    <source>
        <dbReference type="ARBA" id="ARBA00022553"/>
    </source>
</evidence>
<dbReference type="Proteomes" id="UP000069620">
    <property type="component" value="Unassembled WGS sequence"/>
</dbReference>
<protein>
    <submittedName>
        <fullName evidence="4">Signal transduction protein GarA</fullName>
    </submittedName>
</protein>
<accession>A0A100W0T6</accession>
<evidence type="ECO:0000259" key="3">
    <source>
        <dbReference type="PROSITE" id="PS50006"/>
    </source>
</evidence>